<keyword evidence="4" id="KW-1185">Reference proteome</keyword>
<dbReference type="PANTHER" id="PTHR35490">
    <property type="entry name" value="BACTERIOPHAGE N4 ADSORPTION B PROTEIN"/>
    <property type="match status" value="1"/>
</dbReference>
<keyword evidence="3" id="KW-1133">Transmembrane helix</keyword>
<organism evidence="4 5">
    <name type="scientific">Raphanus sativus</name>
    <name type="common">Radish</name>
    <name type="synonym">Raphanus raphanistrum var. sativus</name>
    <dbReference type="NCBI Taxonomy" id="3726"/>
    <lineage>
        <taxon>Eukaryota</taxon>
        <taxon>Viridiplantae</taxon>
        <taxon>Streptophyta</taxon>
        <taxon>Embryophyta</taxon>
        <taxon>Tracheophyta</taxon>
        <taxon>Spermatophyta</taxon>
        <taxon>Magnoliopsida</taxon>
        <taxon>eudicotyledons</taxon>
        <taxon>Gunneridae</taxon>
        <taxon>Pentapetalae</taxon>
        <taxon>rosids</taxon>
        <taxon>malvids</taxon>
        <taxon>Brassicales</taxon>
        <taxon>Brassicaceae</taxon>
        <taxon>Brassiceae</taxon>
        <taxon>Raphanus</taxon>
    </lineage>
</organism>
<evidence type="ECO:0000256" key="1">
    <source>
        <dbReference type="SAM" id="Coils"/>
    </source>
</evidence>
<keyword evidence="3" id="KW-0472">Membrane</keyword>
<gene>
    <name evidence="5" type="primary">LOC108827444</name>
</gene>
<dbReference type="RefSeq" id="XP_018456344.1">
    <property type="nucleotide sequence ID" value="XM_018600842.2"/>
</dbReference>
<reference evidence="4" key="1">
    <citation type="journal article" date="2019" name="Database">
        <title>The radish genome database (RadishGD): an integrated information resource for radish genomics.</title>
        <authorList>
            <person name="Yu H.J."/>
            <person name="Baek S."/>
            <person name="Lee Y.J."/>
            <person name="Cho A."/>
            <person name="Mun J.H."/>
        </authorList>
    </citation>
    <scope>NUCLEOTIDE SEQUENCE [LARGE SCALE GENOMIC DNA]</scope>
    <source>
        <strain evidence="4">cv. WK10039</strain>
    </source>
</reference>
<dbReference type="GeneID" id="108827444"/>
<evidence type="ECO:0000313" key="4">
    <source>
        <dbReference type="Proteomes" id="UP000504610"/>
    </source>
</evidence>
<feature type="region of interest" description="Disordered" evidence="2">
    <location>
        <begin position="333"/>
        <end position="353"/>
    </location>
</feature>
<dbReference type="KEGG" id="rsz:108827444"/>
<evidence type="ECO:0000256" key="3">
    <source>
        <dbReference type="SAM" id="Phobius"/>
    </source>
</evidence>
<feature type="compositionally biased region" description="Basic and acidic residues" evidence="2">
    <location>
        <begin position="92"/>
        <end position="105"/>
    </location>
</feature>
<dbReference type="Proteomes" id="UP000504610">
    <property type="component" value="Chromosome 9"/>
</dbReference>
<sequence>MPTTAFDGTLKEEKCVSQQTKAKTFTSLYATPKEIPLAYSPYSSPPSPYIVNHKARRPALLLKSSSELDVDVEATTTTFSLRKSTSLSIPIREADDTNGLHERPVWDSTPPQPQGTFWDDKYASHISNGEIGGSANADNCLAWESFVLEPVRIKANKDNEPDYIYNRGQSVSNSDVEDDAGAENSLEISSSDGGEFYDARDELSSTDSGTPSSVNKIEAELRLSLVMESEKRRKAEETLEQMQVQWRRLREQLAHVGLFVPLDPTRTEYIMNIADELRCQLEVTRFVSDSLDIDLAKAEVEMEMASELEAKKFEIKQLSNRLHYYETVNREMSQRNQESIAEGGRREGKKKRKRRQRWIWGSIAATMTLGGAVLAWPYSLTNVGQPQPSPSNGAP</sequence>
<evidence type="ECO:0000256" key="2">
    <source>
        <dbReference type="SAM" id="MobiDB-lite"/>
    </source>
</evidence>
<dbReference type="AlphaFoldDB" id="A0A6J0L9Q8"/>
<proteinExistence type="predicted"/>
<name>A0A6J0L9Q8_RAPSA</name>
<feature type="coiled-coil region" evidence="1">
    <location>
        <begin position="225"/>
        <end position="252"/>
    </location>
</feature>
<dbReference type="OrthoDB" id="1923043at2759"/>
<dbReference type="PANTHER" id="PTHR35490:SF7">
    <property type="entry name" value="NETRIN RECEPTOR DCC"/>
    <property type="match status" value="1"/>
</dbReference>
<feature type="region of interest" description="Disordered" evidence="2">
    <location>
        <begin position="92"/>
        <end position="114"/>
    </location>
</feature>
<keyword evidence="3" id="KW-0812">Transmembrane</keyword>
<accession>A0A6J0L9Q8</accession>
<feature type="region of interest" description="Disordered" evidence="2">
    <location>
        <begin position="160"/>
        <end position="213"/>
    </location>
</feature>
<keyword evidence="1" id="KW-0175">Coiled coil</keyword>
<protein>
    <submittedName>
        <fullName evidence="5">Uncharacterized protein LOC108827444 isoform X1</fullName>
    </submittedName>
</protein>
<reference evidence="5" key="2">
    <citation type="submission" date="2025-08" db="UniProtKB">
        <authorList>
            <consortium name="RefSeq"/>
        </authorList>
    </citation>
    <scope>IDENTIFICATION</scope>
    <source>
        <tissue evidence="5">Leaf</tissue>
    </source>
</reference>
<feature type="transmembrane region" description="Helical" evidence="3">
    <location>
        <begin position="358"/>
        <end position="378"/>
    </location>
</feature>
<evidence type="ECO:0000313" key="5">
    <source>
        <dbReference type="RefSeq" id="XP_018456344.1"/>
    </source>
</evidence>